<dbReference type="Proteomes" id="UP001362999">
    <property type="component" value="Unassembled WGS sequence"/>
</dbReference>
<keyword evidence="5" id="KW-1185">Reference proteome</keyword>
<proteinExistence type="predicted"/>
<accession>A0AAW0A279</accession>
<gene>
    <name evidence="4" type="ORF">R3P38DRAFT_3219025</name>
</gene>
<feature type="coiled-coil region" evidence="1">
    <location>
        <begin position="70"/>
        <end position="101"/>
    </location>
</feature>
<evidence type="ECO:0000313" key="5">
    <source>
        <dbReference type="Proteomes" id="UP001362999"/>
    </source>
</evidence>
<evidence type="ECO:0000256" key="3">
    <source>
        <dbReference type="SAM" id="SignalP"/>
    </source>
</evidence>
<keyword evidence="3" id="KW-0732">Signal</keyword>
<evidence type="ECO:0000256" key="2">
    <source>
        <dbReference type="SAM" id="MobiDB-lite"/>
    </source>
</evidence>
<evidence type="ECO:0000256" key="1">
    <source>
        <dbReference type="SAM" id="Coils"/>
    </source>
</evidence>
<feature type="region of interest" description="Disordered" evidence="2">
    <location>
        <begin position="150"/>
        <end position="191"/>
    </location>
</feature>
<feature type="chain" id="PRO_5043575416" evidence="3">
    <location>
        <begin position="25"/>
        <end position="191"/>
    </location>
</feature>
<feature type="signal peptide" evidence="3">
    <location>
        <begin position="1"/>
        <end position="24"/>
    </location>
</feature>
<evidence type="ECO:0000313" key="4">
    <source>
        <dbReference type="EMBL" id="KAK7000149.1"/>
    </source>
</evidence>
<comment type="caution">
    <text evidence="4">The sequence shown here is derived from an EMBL/GenBank/DDBJ whole genome shotgun (WGS) entry which is preliminary data.</text>
</comment>
<dbReference type="AlphaFoldDB" id="A0AAW0A279"/>
<organism evidence="4 5">
    <name type="scientific">Favolaschia claudopus</name>
    <dbReference type="NCBI Taxonomy" id="2862362"/>
    <lineage>
        <taxon>Eukaryota</taxon>
        <taxon>Fungi</taxon>
        <taxon>Dikarya</taxon>
        <taxon>Basidiomycota</taxon>
        <taxon>Agaricomycotina</taxon>
        <taxon>Agaricomycetes</taxon>
        <taxon>Agaricomycetidae</taxon>
        <taxon>Agaricales</taxon>
        <taxon>Marasmiineae</taxon>
        <taxon>Mycenaceae</taxon>
        <taxon>Favolaschia</taxon>
    </lineage>
</organism>
<protein>
    <submittedName>
        <fullName evidence="4">Uncharacterized protein</fullName>
    </submittedName>
</protein>
<reference evidence="4 5" key="1">
    <citation type="journal article" date="2024" name="J Genomics">
        <title>Draft genome sequencing and assembly of Favolaschia claudopus CIRM-BRFM 2984 isolated from oak limbs.</title>
        <authorList>
            <person name="Navarro D."/>
            <person name="Drula E."/>
            <person name="Chaduli D."/>
            <person name="Cazenave R."/>
            <person name="Ahrendt S."/>
            <person name="Wang J."/>
            <person name="Lipzen A."/>
            <person name="Daum C."/>
            <person name="Barry K."/>
            <person name="Grigoriev I.V."/>
            <person name="Favel A."/>
            <person name="Rosso M.N."/>
            <person name="Martin F."/>
        </authorList>
    </citation>
    <scope>NUCLEOTIDE SEQUENCE [LARGE SCALE GENOMIC DNA]</scope>
    <source>
        <strain evidence="4 5">CIRM-BRFM 2984</strain>
    </source>
</reference>
<keyword evidence="1" id="KW-0175">Coiled coil</keyword>
<dbReference type="EMBL" id="JAWWNJ010000089">
    <property type="protein sequence ID" value="KAK7000149.1"/>
    <property type="molecule type" value="Genomic_DNA"/>
</dbReference>
<name>A0AAW0A279_9AGAR</name>
<sequence length="191" mass="21288">MIRRLAHHLSLILILIIWLPFAFAFTLPPPSTIAPYHHHSHSPIVQQKHLRAGVDGRLSTPFDDIVPRITAAEKRAQQRAREEAQREREEAERRREPKRLNVGLLSFGEDADEEAAPVTITKKVIVRPDLVDDPQATALAVPDFVSKSSALHGDREDGVGDPLPHKAAGWRGFGRRAGGNAQPKKTESYLE</sequence>